<evidence type="ECO:0000313" key="2">
    <source>
        <dbReference type="Proteomes" id="UP000314294"/>
    </source>
</evidence>
<gene>
    <name evidence="1" type="ORF">EYF80_039412</name>
</gene>
<proteinExistence type="predicted"/>
<reference evidence="1 2" key="1">
    <citation type="submission" date="2019-03" db="EMBL/GenBank/DDBJ databases">
        <title>First draft genome of Liparis tanakae, snailfish: a comprehensive survey of snailfish specific genes.</title>
        <authorList>
            <person name="Kim W."/>
            <person name="Song I."/>
            <person name="Jeong J.-H."/>
            <person name="Kim D."/>
            <person name="Kim S."/>
            <person name="Ryu S."/>
            <person name="Song J.Y."/>
            <person name="Lee S.K."/>
        </authorList>
    </citation>
    <scope>NUCLEOTIDE SEQUENCE [LARGE SCALE GENOMIC DNA]</scope>
    <source>
        <tissue evidence="1">Muscle</tissue>
    </source>
</reference>
<sequence>MRLTTHILCQRDIRRRSPLDWALPSADAPQPTRHLIYRDKWFFPPFARTGEQLYKPNNVHYLNICYGDNRRGCSLPPVGHTLPVQLVREPKDPSRHSVVVQSFWVMVGSSCSKLAFWL</sequence>
<comment type="caution">
    <text evidence="1">The sequence shown here is derived from an EMBL/GenBank/DDBJ whole genome shotgun (WGS) entry which is preliminary data.</text>
</comment>
<accession>A0A4Z2G9Z5</accession>
<name>A0A4Z2G9Z5_9TELE</name>
<evidence type="ECO:0000313" key="1">
    <source>
        <dbReference type="EMBL" id="TNN50377.1"/>
    </source>
</evidence>
<dbReference type="AlphaFoldDB" id="A0A4Z2G9Z5"/>
<dbReference type="Proteomes" id="UP000314294">
    <property type="component" value="Unassembled WGS sequence"/>
</dbReference>
<protein>
    <submittedName>
        <fullName evidence="1">Uncharacterized protein</fullName>
    </submittedName>
</protein>
<dbReference type="EMBL" id="SRLO01000619">
    <property type="protein sequence ID" value="TNN50377.1"/>
    <property type="molecule type" value="Genomic_DNA"/>
</dbReference>
<keyword evidence="2" id="KW-1185">Reference proteome</keyword>
<organism evidence="1 2">
    <name type="scientific">Liparis tanakae</name>
    <name type="common">Tanaka's snailfish</name>
    <dbReference type="NCBI Taxonomy" id="230148"/>
    <lineage>
        <taxon>Eukaryota</taxon>
        <taxon>Metazoa</taxon>
        <taxon>Chordata</taxon>
        <taxon>Craniata</taxon>
        <taxon>Vertebrata</taxon>
        <taxon>Euteleostomi</taxon>
        <taxon>Actinopterygii</taxon>
        <taxon>Neopterygii</taxon>
        <taxon>Teleostei</taxon>
        <taxon>Neoteleostei</taxon>
        <taxon>Acanthomorphata</taxon>
        <taxon>Eupercaria</taxon>
        <taxon>Perciformes</taxon>
        <taxon>Cottioidei</taxon>
        <taxon>Cottales</taxon>
        <taxon>Liparidae</taxon>
        <taxon>Liparis</taxon>
    </lineage>
</organism>